<comment type="cofactor">
    <cofactor evidence="1 4">
        <name>a divalent metal cation</name>
        <dbReference type="ChEBI" id="CHEBI:60240"/>
    </cofactor>
</comment>
<dbReference type="AlphaFoldDB" id="R7ZLG6"/>
<dbReference type="GO" id="GO:0036221">
    <property type="term" value="F:UTP diphosphatase activity"/>
    <property type="evidence" value="ECO:0007669"/>
    <property type="project" value="RHEA"/>
</dbReference>
<protein>
    <recommendedName>
        <fullName evidence="4">dTTP/UTP pyrophosphatase</fullName>
        <shortName evidence="4">dTTPase/UTPase</shortName>
        <ecNumber evidence="4">3.6.1.9</ecNumber>
    </recommendedName>
    <alternativeName>
        <fullName evidence="4">Nucleoside triphosphate pyrophosphatase</fullName>
    </alternativeName>
    <alternativeName>
        <fullName evidence="4">Nucleotide pyrophosphatase</fullName>
        <shortName evidence="4">Nucleotide PPase</shortName>
    </alternativeName>
</protein>
<dbReference type="EC" id="3.6.1.9" evidence="4"/>
<comment type="similarity">
    <text evidence="4">Belongs to the Maf family. YhdE subfamily.</text>
</comment>
<proteinExistence type="inferred from homology"/>
<gene>
    <name evidence="5" type="ORF">ADIS_4635</name>
</gene>
<dbReference type="CDD" id="cd00555">
    <property type="entry name" value="Maf"/>
    <property type="match status" value="1"/>
</dbReference>
<evidence type="ECO:0000313" key="5">
    <source>
        <dbReference type="EMBL" id="EON74941.1"/>
    </source>
</evidence>
<name>R7ZLG6_9BACT</name>
<feature type="active site" description="Proton acceptor" evidence="4">
    <location>
        <position position="81"/>
    </location>
</feature>
<dbReference type="GO" id="GO:0009117">
    <property type="term" value="P:nucleotide metabolic process"/>
    <property type="evidence" value="ECO:0007669"/>
    <property type="project" value="UniProtKB-KW"/>
</dbReference>
<evidence type="ECO:0000256" key="1">
    <source>
        <dbReference type="ARBA" id="ARBA00001968"/>
    </source>
</evidence>
<evidence type="ECO:0000256" key="4">
    <source>
        <dbReference type="HAMAP-Rule" id="MF_00528"/>
    </source>
</evidence>
<dbReference type="Gene3D" id="3.90.950.10">
    <property type="match status" value="1"/>
</dbReference>
<dbReference type="RefSeq" id="WP_010856746.1">
    <property type="nucleotide sequence ID" value="NZ_AQHR01000114.1"/>
</dbReference>
<feature type="site" description="Important for substrate specificity" evidence="4">
    <location>
        <position position="164"/>
    </location>
</feature>
<comment type="function">
    <text evidence="4">Nucleoside triphosphate pyrophosphatase that hydrolyzes dTTP and UTP. May have a dual role in cell division arrest and in preventing the incorporation of modified nucleotides into cellular nucleic acids.</text>
</comment>
<dbReference type="InterPro" id="IPR029001">
    <property type="entry name" value="ITPase-like_fam"/>
</dbReference>
<dbReference type="InterPro" id="IPR003697">
    <property type="entry name" value="Maf-like"/>
</dbReference>
<evidence type="ECO:0000313" key="6">
    <source>
        <dbReference type="Proteomes" id="UP000013909"/>
    </source>
</evidence>
<dbReference type="PATRIC" id="fig|1288963.3.peg.4625"/>
<dbReference type="GO" id="GO:0036218">
    <property type="term" value="F:dTTP diphosphatase activity"/>
    <property type="evidence" value="ECO:0007669"/>
    <property type="project" value="RHEA"/>
</dbReference>
<dbReference type="STRING" id="1232681.ADIS_4635"/>
<comment type="caution">
    <text evidence="4">Lacks conserved residue(s) required for the propagation of feature annotation.</text>
</comment>
<comment type="caution">
    <text evidence="5">The sequence shown here is derived from an EMBL/GenBank/DDBJ whole genome shotgun (WGS) entry which is preliminary data.</text>
</comment>
<dbReference type="HAMAP" id="MF_00528">
    <property type="entry name" value="Maf"/>
    <property type="match status" value="1"/>
</dbReference>
<keyword evidence="4" id="KW-0963">Cytoplasm</keyword>
<comment type="catalytic activity">
    <reaction evidence="4">
        <text>UTP + H2O = UMP + diphosphate + H(+)</text>
        <dbReference type="Rhea" id="RHEA:29395"/>
        <dbReference type="ChEBI" id="CHEBI:15377"/>
        <dbReference type="ChEBI" id="CHEBI:15378"/>
        <dbReference type="ChEBI" id="CHEBI:33019"/>
        <dbReference type="ChEBI" id="CHEBI:46398"/>
        <dbReference type="ChEBI" id="CHEBI:57865"/>
        <dbReference type="EC" id="3.6.1.9"/>
    </reaction>
</comment>
<organism evidence="5 6">
    <name type="scientific">Lunatimonas lonarensis</name>
    <dbReference type="NCBI Taxonomy" id="1232681"/>
    <lineage>
        <taxon>Bacteria</taxon>
        <taxon>Pseudomonadati</taxon>
        <taxon>Bacteroidota</taxon>
        <taxon>Cytophagia</taxon>
        <taxon>Cytophagales</taxon>
        <taxon>Cyclobacteriaceae</taxon>
    </lineage>
</organism>
<dbReference type="PANTHER" id="PTHR43213">
    <property type="entry name" value="BIFUNCTIONAL DTTP/UTP PYROPHOSPHATASE/METHYLTRANSFERASE PROTEIN-RELATED"/>
    <property type="match status" value="1"/>
</dbReference>
<accession>R7ZLG6</accession>
<dbReference type="OrthoDB" id="9807767at2"/>
<dbReference type="PIRSF" id="PIRSF006305">
    <property type="entry name" value="Maf"/>
    <property type="match status" value="1"/>
</dbReference>
<dbReference type="EMBL" id="AQHR01000114">
    <property type="protein sequence ID" value="EON74941.1"/>
    <property type="molecule type" value="Genomic_DNA"/>
</dbReference>
<keyword evidence="2 4" id="KW-0378">Hydrolase</keyword>
<keyword evidence="3 4" id="KW-0546">Nucleotide metabolism</keyword>
<evidence type="ECO:0000256" key="2">
    <source>
        <dbReference type="ARBA" id="ARBA00022801"/>
    </source>
</evidence>
<dbReference type="SUPFAM" id="SSF52972">
    <property type="entry name" value="ITPase-like"/>
    <property type="match status" value="1"/>
</dbReference>
<comment type="catalytic activity">
    <reaction evidence="4">
        <text>dTTP + H2O = dTMP + diphosphate + H(+)</text>
        <dbReference type="Rhea" id="RHEA:28534"/>
        <dbReference type="ChEBI" id="CHEBI:15377"/>
        <dbReference type="ChEBI" id="CHEBI:15378"/>
        <dbReference type="ChEBI" id="CHEBI:33019"/>
        <dbReference type="ChEBI" id="CHEBI:37568"/>
        <dbReference type="ChEBI" id="CHEBI:63528"/>
        <dbReference type="EC" id="3.6.1.9"/>
    </reaction>
</comment>
<dbReference type="Proteomes" id="UP000013909">
    <property type="component" value="Unassembled WGS sequence"/>
</dbReference>
<comment type="subcellular location">
    <subcellularLocation>
        <location evidence="4">Cytoplasm</location>
    </subcellularLocation>
</comment>
<feature type="site" description="Important for substrate specificity" evidence="4">
    <location>
        <position position="82"/>
    </location>
</feature>
<feature type="site" description="Important for substrate specificity" evidence="4">
    <location>
        <position position="23"/>
    </location>
</feature>
<sequence>MIESPLFNLNTSHRIVLASNSPRRKELLAGLGIAFDVKTLDVDEQFPASVEAEKVAGFLANKKGDAYKRHIQQGEIYITADTVVIVDGTVLNKPENSTDARAMLQSLSGKPHTVITGVAILDQSRRTLLEDRATVHFTALTDTEIDYYIDHYSPFDKAGAYGIQEWIGYIGVEKIEGSFYTVMGLPVHLVYKTLKNW</sequence>
<dbReference type="NCBIfam" id="TIGR00172">
    <property type="entry name" value="maf"/>
    <property type="match status" value="1"/>
</dbReference>
<dbReference type="Pfam" id="PF02545">
    <property type="entry name" value="Maf"/>
    <property type="match status" value="1"/>
</dbReference>
<evidence type="ECO:0000256" key="3">
    <source>
        <dbReference type="ARBA" id="ARBA00023080"/>
    </source>
</evidence>
<dbReference type="GO" id="GO:0005737">
    <property type="term" value="C:cytoplasm"/>
    <property type="evidence" value="ECO:0007669"/>
    <property type="project" value="UniProtKB-SubCell"/>
</dbReference>
<reference evidence="5 6" key="1">
    <citation type="submission" date="2013-02" db="EMBL/GenBank/DDBJ databases">
        <title>A novel strain isolated from Lonar lake, Maharashtra, India.</title>
        <authorList>
            <person name="Singh A."/>
        </authorList>
    </citation>
    <scope>NUCLEOTIDE SEQUENCE [LARGE SCALE GENOMIC DNA]</scope>
    <source>
        <strain evidence="5 6">AK24</strain>
    </source>
</reference>
<keyword evidence="6" id="KW-1185">Reference proteome</keyword>
<dbReference type="PANTHER" id="PTHR43213:SF5">
    <property type="entry name" value="BIFUNCTIONAL DTTP_UTP PYROPHOSPHATASE_METHYLTRANSFERASE PROTEIN-RELATED"/>
    <property type="match status" value="1"/>
</dbReference>